<dbReference type="Pfam" id="PF01522">
    <property type="entry name" value="Polysacc_deac_1"/>
    <property type="match status" value="1"/>
</dbReference>
<evidence type="ECO:0000256" key="4">
    <source>
        <dbReference type="ARBA" id="ARBA00020071"/>
    </source>
</evidence>
<dbReference type="Proteomes" id="UP000054935">
    <property type="component" value="Unassembled WGS sequence"/>
</dbReference>
<dbReference type="STRING" id="441103.TRN7648_00167"/>
<evidence type="ECO:0000256" key="1">
    <source>
        <dbReference type="ARBA" id="ARBA00003236"/>
    </source>
</evidence>
<dbReference type="InterPro" id="IPR051398">
    <property type="entry name" value="Polysacch_Deacetylase"/>
</dbReference>
<keyword evidence="9" id="KW-1185">Reference proteome</keyword>
<dbReference type="InterPro" id="IPR002509">
    <property type="entry name" value="NODB_dom"/>
</dbReference>
<feature type="domain" description="NodB homology" evidence="7">
    <location>
        <begin position="96"/>
        <end position="292"/>
    </location>
</feature>
<dbReference type="InterPro" id="IPR011330">
    <property type="entry name" value="Glyco_hydro/deAcase_b/a-brl"/>
</dbReference>
<evidence type="ECO:0000256" key="6">
    <source>
        <dbReference type="ARBA" id="ARBA00032976"/>
    </source>
</evidence>
<proteinExistence type="inferred from homology"/>
<evidence type="ECO:0000256" key="3">
    <source>
        <dbReference type="ARBA" id="ARBA00010973"/>
    </source>
</evidence>
<dbReference type="GO" id="GO:0005975">
    <property type="term" value="P:carbohydrate metabolic process"/>
    <property type="evidence" value="ECO:0007669"/>
    <property type="project" value="InterPro"/>
</dbReference>
<accession>A0A0P1FZZ8</accession>
<evidence type="ECO:0000259" key="7">
    <source>
        <dbReference type="Pfam" id="PF01522"/>
    </source>
</evidence>
<dbReference type="PANTHER" id="PTHR34216">
    <property type="match status" value="1"/>
</dbReference>
<dbReference type="PANTHER" id="PTHR34216:SF3">
    <property type="entry name" value="POLY-BETA-1,6-N-ACETYL-D-GLUCOSAMINE N-DEACETYLASE"/>
    <property type="match status" value="1"/>
</dbReference>
<evidence type="ECO:0000256" key="5">
    <source>
        <dbReference type="ARBA" id="ARBA00022729"/>
    </source>
</evidence>
<dbReference type="Gene3D" id="3.20.20.370">
    <property type="entry name" value="Glycoside hydrolase/deacetylase"/>
    <property type="match status" value="1"/>
</dbReference>
<evidence type="ECO:0000313" key="8">
    <source>
        <dbReference type="EMBL" id="CUH74951.1"/>
    </source>
</evidence>
<reference evidence="8 9" key="1">
    <citation type="submission" date="2015-09" db="EMBL/GenBank/DDBJ databases">
        <authorList>
            <consortium name="Swine Surveillance"/>
        </authorList>
    </citation>
    <scope>NUCLEOTIDE SEQUENCE [LARGE SCALE GENOMIC DNA]</scope>
    <source>
        <strain evidence="8 9">CECT 7648</strain>
    </source>
</reference>
<keyword evidence="5" id="KW-0732">Signal</keyword>
<evidence type="ECO:0000313" key="9">
    <source>
        <dbReference type="Proteomes" id="UP000054935"/>
    </source>
</evidence>
<name>A0A0P1FZZ8_9RHOB</name>
<comment type="function">
    <text evidence="1">Is involved in generating a small heat-stable compound (Nod), an acylated oligomer of N-acetylglucosamine, that stimulates mitosis in various plant protoplasts.</text>
</comment>
<dbReference type="AlphaFoldDB" id="A0A0P1FZZ8"/>
<comment type="subcellular location">
    <subcellularLocation>
        <location evidence="2">Secreted</location>
    </subcellularLocation>
</comment>
<dbReference type="GO" id="GO:0016810">
    <property type="term" value="F:hydrolase activity, acting on carbon-nitrogen (but not peptide) bonds"/>
    <property type="evidence" value="ECO:0007669"/>
    <property type="project" value="InterPro"/>
</dbReference>
<comment type="similarity">
    <text evidence="3">Belongs to the polysaccharide deacetylase family.</text>
</comment>
<dbReference type="GO" id="GO:0005576">
    <property type="term" value="C:extracellular region"/>
    <property type="evidence" value="ECO:0007669"/>
    <property type="project" value="UniProtKB-SubCell"/>
</dbReference>
<dbReference type="SUPFAM" id="SSF88713">
    <property type="entry name" value="Glycoside hydrolase/deacetylase"/>
    <property type="match status" value="1"/>
</dbReference>
<organism evidence="8 9">
    <name type="scientific">Tropicibacter naphthalenivorans</name>
    <dbReference type="NCBI Taxonomy" id="441103"/>
    <lineage>
        <taxon>Bacteria</taxon>
        <taxon>Pseudomonadati</taxon>
        <taxon>Pseudomonadota</taxon>
        <taxon>Alphaproteobacteria</taxon>
        <taxon>Rhodobacterales</taxon>
        <taxon>Roseobacteraceae</taxon>
        <taxon>Tropicibacter</taxon>
    </lineage>
</organism>
<evidence type="ECO:0000256" key="2">
    <source>
        <dbReference type="ARBA" id="ARBA00004613"/>
    </source>
</evidence>
<protein>
    <recommendedName>
        <fullName evidence="4">Chitooligosaccharide deacetylase</fullName>
    </recommendedName>
    <alternativeName>
        <fullName evidence="6">Nodulation protein B</fullName>
    </alternativeName>
</protein>
<gene>
    <name evidence="8" type="ORF">TRN7648_00167</name>
</gene>
<dbReference type="EMBL" id="CYSE01000001">
    <property type="protein sequence ID" value="CUH74951.1"/>
    <property type="molecule type" value="Genomic_DNA"/>
</dbReference>
<sequence>MRLAAGGLALCVALWLAVIGLGWAALALTVGTLLLLSRRRSVPVIVYHSVSPDASWLPWSANISVRPEVFRRHMQVLSRCGYRVVRDDDLYAGKLDPRRRQVVLHFDDAYHDVTLHALPLLRQLGFPATVLASTDFIDPAEAPRDPARPVGYMTAAELRAIDADPLFKVSCHGKDHALGPVPGPATPRNPHTWGLETANLWFYMPGNKARWFEQDPPDLPQIPASDSVLTARLLTEDGQETETQRSSRVRRDLGEARATLSELLGREVRGLCWPFDRVTPTALADAQAAGFARFTGGRADNPGNRPIVSVSRTHMHDHAAGDTPDWIEALVFRARVEIAAGNLLWCPVSWMATLRRRSSGKYLKFRTL</sequence>